<comment type="caution">
    <text evidence="2">The sequence shown here is derived from an EMBL/GenBank/DDBJ whole genome shotgun (WGS) entry which is preliminary data.</text>
</comment>
<sequence length="248" mass="27660">MILTFLKGMELNFSISVYLLKPHSNGEHDQTTLYHESGDHIMGSILDIQHGKPPDSQDFMDIITLLVINSTISFIEESNADNAAKALMAHLAPKAKARMNEINIMVLWIPLSRPLASASFDTVKEMQSPYLRAIFHATSGRQKRSPTDVKSFSHKLDSNGTSPLLIHKLHGLTSIMQGMEPLNFFQIGKYSLLNPSSSSSLGQDIMMVIKSKFKLLKKEVDADLGVFLSNLVGILEKSSVERSEWKEM</sequence>
<feature type="domain" description="IREH1/IRE-like N-terminal" evidence="1">
    <location>
        <begin position="200"/>
        <end position="248"/>
    </location>
</feature>
<dbReference type="SUPFAM" id="SSF81665">
    <property type="entry name" value="Calcium ATPase, transmembrane domain M"/>
    <property type="match status" value="1"/>
</dbReference>
<gene>
    <name evidence="2" type="primary">AHA11</name>
    <name evidence="2" type="ORF">KSP40_PGU004681</name>
</gene>
<name>A0ABR2LKB2_9ASPA</name>
<dbReference type="InterPro" id="IPR023298">
    <property type="entry name" value="ATPase_P-typ_TM_dom_sf"/>
</dbReference>
<organism evidence="2 3">
    <name type="scientific">Platanthera guangdongensis</name>
    <dbReference type="NCBI Taxonomy" id="2320717"/>
    <lineage>
        <taxon>Eukaryota</taxon>
        <taxon>Viridiplantae</taxon>
        <taxon>Streptophyta</taxon>
        <taxon>Embryophyta</taxon>
        <taxon>Tracheophyta</taxon>
        <taxon>Spermatophyta</taxon>
        <taxon>Magnoliopsida</taxon>
        <taxon>Liliopsida</taxon>
        <taxon>Asparagales</taxon>
        <taxon>Orchidaceae</taxon>
        <taxon>Orchidoideae</taxon>
        <taxon>Orchideae</taxon>
        <taxon>Orchidinae</taxon>
        <taxon>Platanthera</taxon>
    </lineage>
</organism>
<dbReference type="InterPro" id="IPR058783">
    <property type="entry name" value="IREH1/IRE-like_N"/>
</dbReference>
<dbReference type="Gene3D" id="1.20.1110.10">
    <property type="entry name" value="Calcium-transporting ATPase, transmembrane domain"/>
    <property type="match status" value="1"/>
</dbReference>
<accession>A0ABR2LKB2</accession>
<protein>
    <submittedName>
        <fullName evidence="2">ATPase 11, plasma membrane-type</fullName>
    </submittedName>
</protein>
<reference evidence="2 3" key="1">
    <citation type="journal article" date="2022" name="Nat. Plants">
        <title>Genomes of leafy and leafless Platanthera orchids illuminate the evolution of mycoheterotrophy.</title>
        <authorList>
            <person name="Li M.H."/>
            <person name="Liu K.W."/>
            <person name="Li Z."/>
            <person name="Lu H.C."/>
            <person name="Ye Q.L."/>
            <person name="Zhang D."/>
            <person name="Wang J.Y."/>
            <person name="Li Y.F."/>
            <person name="Zhong Z.M."/>
            <person name="Liu X."/>
            <person name="Yu X."/>
            <person name="Liu D.K."/>
            <person name="Tu X.D."/>
            <person name="Liu B."/>
            <person name="Hao Y."/>
            <person name="Liao X.Y."/>
            <person name="Jiang Y.T."/>
            <person name="Sun W.H."/>
            <person name="Chen J."/>
            <person name="Chen Y.Q."/>
            <person name="Ai Y."/>
            <person name="Zhai J.W."/>
            <person name="Wu S.S."/>
            <person name="Zhou Z."/>
            <person name="Hsiao Y.Y."/>
            <person name="Wu W.L."/>
            <person name="Chen Y.Y."/>
            <person name="Lin Y.F."/>
            <person name="Hsu J.L."/>
            <person name="Li C.Y."/>
            <person name="Wang Z.W."/>
            <person name="Zhao X."/>
            <person name="Zhong W.Y."/>
            <person name="Ma X.K."/>
            <person name="Ma L."/>
            <person name="Huang J."/>
            <person name="Chen G.Z."/>
            <person name="Huang M.Z."/>
            <person name="Huang L."/>
            <person name="Peng D.H."/>
            <person name="Luo Y.B."/>
            <person name="Zou S.Q."/>
            <person name="Chen S.P."/>
            <person name="Lan S."/>
            <person name="Tsai W.C."/>
            <person name="Van de Peer Y."/>
            <person name="Liu Z.J."/>
        </authorList>
    </citation>
    <scope>NUCLEOTIDE SEQUENCE [LARGE SCALE GENOMIC DNA]</scope>
    <source>
        <strain evidence="2">Lor288</strain>
    </source>
</reference>
<dbReference type="Proteomes" id="UP001412067">
    <property type="component" value="Unassembled WGS sequence"/>
</dbReference>
<keyword evidence="3" id="KW-1185">Reference proteome</keyword>
<evidence type="ECO:0000259" key="1">
    <source>
        <dbReference type="Pfam" id="PF26031"/>
    </source>
</evidence>
<dbReference type="EMBL" id="JBBWWR010000019">
    <property type="protein sequence ID" value="KAK8942303.1"/>
    <property type="molecule type" value="Genomic_DNA"/>
</dbReference>
<evidence type="ECO:0000313" key="2">
    <source>
        <dbReference type="EMBL" id="KAK8942303.1"/>
    </source>
</evidence>
<evidence type="ECO:0000313" key="3">
    <source>
        <dbReference type="Proteomes" id="UP001412067"/>
    </source>
</evidence>
<proteinExistence type="predicted"/>
<dbReference type="PANTHER" id="PTHR42861">
    <property type="entry name" value="CALCIUM-TRANSPORTING ATPASE"/>
    <property type="match status" value="1"/>
</dbReference>
<dbReference type="Pfam" id="PF26031">
    <property type="entry name" value="IREH1"/>
    <property type="match status" value="1"/>
</dbReference>